<dbReference type="Proteomes" id="UP001364695">
    <property type="component" value="Unassembled WGS sequence"/>
</dbReference>
<dbReference type="EMBL" id="JAWDIE010000045">
    <property type="protein sequence ID" value="MEJ7139586.1"/>
    <property type="molecule type" value="Genomic_DNA"/>
</dbReference>
<feature type="non-terminal residue" evidence="1">
    <location>
        <position position="242"/>
    </location>
</feature>
<keyword evidence="2" id="KW-1185">Reference proteome</keyword>
<comment type="caution">
    <text evidence="1">The sequence shown here is derived from an EMBL/GenBank/DDBJ whole genome shotgun (WGS) entry which is preliminary data.</text>
</comment>
<proteinExistence type="predicted"/>
<protein>
    <submittedName>
        <fullName evidence="1">IS5 family transposase</fullName>
    </submittedName>
</protein>
<sequence length="242" mass="27421">EGLNGRPPYPLSAMLRIHFMQQWFGLADQAMEEALDDIPLYRSFCGLAGQRSPDANTIMRFRHLLEKHNLGKKIFALVRNLLQYKGLMLREGTVVDATLIAAPPSTKNKDKACDPAMKQTKKGNQYYFGLKAHTGSDEDSGLVHTLQVTAANEHDVTKGNSLLHGDEKRALGDAGYRGVEKRSDAPPEVIWHIAMMRSVRKTLDPNNELDQLRERIEKVKSGIRSKVEFPFRVLKCQFNYRK</sequence>
<reference evidence="1" key="1">
    <citation type="submission" date="2023-10" db="EMBL/GenBank/DDBJ databases">
        <title>Amphibacter perezi, gen. nov., sp. nov. a novel taxa of the family Comamonadaceae, class Betaproteobacteria isolated from the skin microbiota of Pelophylax perezi from different populations.</title>
        <authorList>
            <person name="Costa S."/>
            <person name="Proenca D.N."/>
            <person name="Lopes I."/>
            <person name="Morais P.V."/>
        </authorList>
    </citation>
    <scope>NUCLEOTIDE SEQUENCE</scope>
    <source>
        <strain evidence="1">SL12-8</strain>
    </source>
</reference>
<name>A0ACC6P5V6_9BURK</name>
<accession>A0ACC6P5V6</accession>
<evidence type="ECO:0000313" key="1">
    <source>
        <dbReference type="EMBL" id="MEJ7139586.1"/>
    </source>
</evidence>
<evidence type="ECO:0000313" key="2">
    <source>
        <dbReference type="Proteomes" id="UP001364695"/>
    </source>
</evidence>
<feature type="non-terminal residue" evidence="1">
    <location>
        <position position="1"/>
    </location>
</feature>
<organism evidence="1 2">
    <name type="scientific">Amphibiibacter pelophylacis</name>
    <dbReference type="NCBI Taxonomy" id="1799477"/>
    <lineage>
        <taxon>Bacteria</taxon>
        <taxon>Pseudomonadati</taxon>
        <taxon>Pseudomonadota</taxon>
        <taxon>Betaproteobacteria</taxon>
        <taxon>Burkholderiales</taxon>
        <taxon>Sphaerotilaceae</taxon>
        <taxon>Amphibiibacter</taxon>
    </lineage>
</organism>
<gene>
    <name evidence="1" type="ORF">RV045_14290</name>
</gene>